<evidence type="ECO:0000313" key="4">
    <source>
        <dbReference type="Proteomes" id="UP000611629"/>
    </source>
</evidence>
<keyword evidence="1" id="KW-0812">Transmembrane</keyword>
<gene>
    <name evidence="3" type="ORF">HZF24_01885</name>
</gene>
<dbReference type="Proteomes" id="UP000611629">
    <property type="component" value="Unassembled WGS sequence"/>
</dbReference>
<comment type="caution">
    <text evidence="3">The sequence shown here is derived from an EMBL/GenBank/DDBJ whole genome shotgun (WGS) entry which is preliminary data.</text>
</comment>
<proteinExistence type="predicted"/>
<keyword evidence="4" id="KW-1185">Reference proteome</keyword>
<feature type="domain" description="Sporulation membrane protein YtrI C-terminal" evidence="2">
    <location>
        <begin position="77"/>
        <end position="156"/>
    </location>
</feature>
<keyword evidence="1" id="KW-0472">Membrane</keyword>
<feature type="transmembrane region" description="Helical" evidence="1">
    <location>
        <begin position="6"/>
        <end position="33"/>
    </location>
</feature>
<dbReference type="AlphaFoldDB" id="A0A974BH87"/>
<evidence type="ECO:0000256" key="1">
    <source>
        <dbReference type="SAM" id="Phobius"/>
    </source>
</evidence>
<protein>
    <recommendedName>
        <fullName evidence="2">Sporulation membrane protein YtrI C-terminal domain-containing protein</fullName>
    </recommendedName>
</protein>
<organism evidence="3 4">
    <name type="scientific">Sedimentibacter hydroxybenzoicus DSM 7310</name>
    <dbReference type="NCBI Taxonomy" id="1123245"/>
    <lineage>
        <taxon>Bacteria</taxon>
        <taxon>Bacillati</taxon>
        <taxon>Bacillota</taxon>
        <taxon>Tissierellia</taxon>
        <taxon>Sedimentibacter</taxon>
    </lineage>
</organism>
<reference evidence="3" key="1">
    <citation type="submission" date="2020-07" db="EMBL/GenBank/DDBJ databases">
        <title>Genomic analysis of a strain of Sedimentibacter Hydroxybenzoicus DSM7310.</title>
        <authorList>
            <person name="Ma S."/>
        </authorList>
    </citation>
    <scope>NUCLEOTIDE SEQUENCE</scope>
    <source>
        <strain evidence="3">DSM 7310</strain>
    </source>
</reference>
<evidence type="ECO:0000259" key="2">
    <source>
        <dbReference type="Pfam" id="PF26347"/>
    </source>
</evidence>
<dbReference type="Pfam" id="PF26347">
    <property type="entry name" value="YtrI_sporulation"/>
    <property type="match status" value="1"/>
</dbReference>
<accession>A0A974BH87</accession>
<sequence>MGKVGTGYKFFICFLTGMLWGVIIGAVGISAIISYRMDGFYEEIAYLENTITDKDKKLEKLENSINQSSIVLKDIIIDLDFSSFSMEQIDKIDSISIEKAIKEKFTSLLGKEVKNLDADILMQVIDKRILKFDAAEYQLTVSKLILSDVLKLWVKVSVTEVHYPY</sequence>
<dbReference type="RefSeq" id="WP_179236557.1">
    <property type="nucleotide sequence ID" value="NZ_JACBNQ010000001.1"/>
</dbReference>
<keyword evidence="1" id="KW-1133">Transmembrane helix</keyword>
<name>A0A974BH87_SEDHY</name>
<dbReference type="InterPro" id="IPR058620">
    <property type="entry name" value="YtrI_C"/>
</dbReference>
<dbReference type="EMBL" id="JACBNQ010000001">
    <property type="protein sequence ID" value="NYB72886.1"/>
    <property type="molecule type" value="Genomic_DNA"/>
</dbReference>
<evidence type="ECO:0000313" key="3">
    <source>
        <dbReference type="EMBL" id="NYB72886.1"/>
    </source>
</evidence>